<dbReference type="InterPro" id="IPR050528">
    <property type="entry name" value="L-type_Lectin-RKs"/>
</dbReference>
<keyword evidence="1" id="KW-0808">Transferase</keyword>
<dbReference type="FunFam" id="3.30.200.20:FF:000178">
    <property type="entry name" value="serine/threonine-protein kinase PBS1-like"/>
    <property type="match status" value="1"/>
</dbReference>
<dbReference type="EMBL" id="RDQH01000334">
    <property type="protein sequence ID" value="RXH92065.1"/>
    <property type="molecule type" value="Genomic_DNA"/>
</dbReference>
<dbReference type="SUPFAM" id="SSF56112">
    <property type="entry name" value="Protein kinase-like (PK-like)"/>
    <property type="match status" value="1"/>
</dbReference>
<dbReference type="Proteomes" id="UP000290289">
    <property type="component" value="Chromosome 8"/>
</dbReference>
<keyword evidence="3" id="KW-0067">ATP-binding</keyword>
<evidence type="ECO:0000256" key="3">
    <source>
        <dbReference type="ARBA" id="ARBA00022840"/>
    </source>
</evidence>
<evidence type="ECO:0000313" key="6">
    <source>
        <dbReference type="EMBL" id="RXH92065.1"/>
    </source>
</evidence>
<dbReference type="Gene3D" id="1.10.510.10">
    <property type="entry name" value="Transferase(Phosphotransferase) domain 1"/>
    <property type="match status" value="1"/>
</dbReference>
<comment type="caution">
    <text evidence="6">The sequence shown here is derived from an EMBL/GenBank/DDBJ whole genome shotgun (WGS) entry which is preliminary data.</text>
</comment>
<dbReference type="Gene3D" id="2.60.120.200">
    <property type="match status" value="1"/>
</dbReference>
<reference evidence="6 7" key="1">
    <citation type="submission" date="2018-10" db="EMBL/GenBank/DDBJ databases">
        <title>A high-quality apple genome assembly.</title>
        <authorList>
            <person name="Hu J."/>
        </authorList>
    </citation>
    <scope>NUCLEOTIDE SEQUENCE [LARGE SCALE GENOMIC DNA]</scope>
    <source>
        <strain evidence="7">cv. HFTH1</strain>
        <tissue evidence="6">Young leaf</tissue>
    </source>
</reference>
<evidence type="ECO:0000256" key="1">
    <source>
        <dbReference type="ARBA" id="ARBA00022679"/>
    </source>
</evidence>
<dbReference type="AlphaFoldDB" id="A0A498JB44"/>
<evidence type="ECO:0000259" key="5">
    <source>
        <dbReference type="PROSITE" id="PS50011"/>
    </source>
</evidence>
<accession>A0A498JB44</accession>
<dbReference type="InterPro" id="IPR001245">
    <property type="entry name" value="Ser-Thr/Tyr_kinase_cat_dom"/>
</dbReference>
<evidence type="ECO:0000256" key="2">
    <source>
        <dbReference type="ARBA" id="ARBA00022741"/>
    </source>
</evidence>
<protein>
    <recommendedName>
        <fullName evidence="5">Protein kinase domain-containing protein</fullName>
    </recommendedName>
</protein>
<dbReference type="STRING" id="3750.A0A498JB44"/>
<dbReference type="InterPro" id="IPR011009">
    <property type="entry name" value="Kinase-like_dom_sf"/>
</dbReference>
<keyword evidence="2" id="KW-0547">Nucleotide-binding</keyword>
<gene>
    <name evidence="6" type="ORF">DVH24_021088</name>
</gene>
<organism evidence="6 7">
    <name type="scientific">Malus domestica</name>
    <name type="common">Apple</name>
    <name type="synonym">Pyrus malus</name>
    <dbReference type="NCBI Taxonomy" id="3750"/>
    <lineage>
        <taxon>Eukaryota</taxon>
        <taxon>Viridiplantae</taxon>
        <taxon>Streptophyta</taxon>
        <taxon>Embryophyta</taxon>
        <taxon>Tracheophyta</taxon>
        <taxon>Spermatophyta</taxon>
        <taxon>Magnoliopsida</taxon>
        <taxon>eudicotyledons</taxon>
        <taxon>Gunneridae</taxon>
        <taxon>Pentapetalae</taxon>
        <taxon>rosids</taxon>
        <taxon>fabids</taxon>
        <taxon>Rosales</taxon>
        <taxon>Rosaceae</taxon>
        <taxon>Amygdaloideae</taxon>
        <taxon>Maleae</taxon>
        <taxon>Malus</taxon>
    </lineage>
</organism>
<evidence type="ECO:0000313" key="7">
    <source>
        <dbReference type="Proteomes" id="UP000290289"/>
    </source>
</evidence>
<keyword evidence="4" id="KW-0732">Signal</keyword>
<keyword evidence="7" id="KW-1185">Reference proteome</keyword>
<feature type="domain" description="Protein kinase" evidence="5">
    <location>
        <begin position="140"/>
        <end position="387"/>
    </location>
</feature>
<dbReference type="GO" id="GO:0004672">
    <property type="term" value="F:protein kinase activity"/>
    <property type="evidence" value="ECO:0007669"/>
    <property type="project" value="InterPro"/>
</dbReference>
<feature type="chain" id="PRO_5019747882" description="Protein kinase domain-containing protein" evidence="4">
    <location>
        <begin position="19"/>
        <end position="387"/>
    </location>
</feature>
<dbReference type="Gene3D" id="3.30.200.20">
    <property type="entry name" value="Phosphorylase Kinase, domain 1"/>
    <property type="match status" value="1"/>
</dbReference>
<dbReference type="PANTHER" id="PTHR27007">
    <property type="match status" value="1"/>
</dbReference>
<dbReference type="PROSITE" id="PS50011">
    <property type="entry name" value="PROTEIN_KINASE_DOM"/>
    <property type="match status" value="1"/>
</dbReference>
<proteinExistence type="predicted"/>
<dbReference type="Pfam" id="PF07714">
    <property type="entry name" value="PK_Tyr_Ser-Thr"/>
    <property type="match status" value="1"/>
</dbReference>
<dbReference type="SUPFAM" id="SSF49899">
    <property type="entry name" value="Concanavalin A-like lectins/glucanases"/>
    <property type="match status" value="1"/>
</dbReference>
<evidence type="ECO:0000256" key="4">
    <source>
        <dbReference type="SAM" id="SignalP"/>
    </source>
</evidence>
<dbReference type="GO" id="GO:0051707">
    <property type="term" value="P:response to other organism"/>
    <property type="evidence" value="ECO:0007669"/>
    <property type="project" value="UniProtKB-ARBA"/>
</dbReference>
<dbReference type="InterPro" id="IPR013320">
    <property type="entry name" value="ConA-like_dom_sf"/>
</dbReference>
<name>A0A498JB44_MALDO</name>
<sequence length="387" mass="42809">MLAWPVFISTTFIVRISTFPNTTGAGDGMAFIFAQNTSPSPPDSYGSLLGLLDRSTQDGNHKVIDTTSITNPVVAKSLNTSGIHPKSGRDIRFTIAYDGWSQILQISAGDGEDIESQSRTTANAPEMFTYKHILVATQNFSNENLLGASAFGVVYKGILSSHPHKIVAVKKISAASKKGEREHLAEICTIGCLRHKNIVQLQGWCHEYGHHFLVYEYMPNRSLGQYIGKPYLDWRTRNSHVHCPGRLGFSAKATPKSDVCSFGMVVLEVVCGRRSKGFMDDYSIVEHVWNSYSKNALLDCVDQTLDRKFEEEQVKRTLIAGLACLHTYSMLRPKMRKVAQILMNPNGKLFKLQDTRPGPRASAVYLSVSSSAPTTEFGSRNTSYTAS</sequence>
<dbReference type="GO" id="GO:0005524">
    <property type="term" value="F:ATP binding"/>
    <property type="evidence" value="ECO:0007669"/>
    <property type="project" value="UniProtKB-KW"/>
</dbReference>
<dbReference type="InterPro" id="IPR000719">
    <property type="entry name" value="Prot_kinase_dom"/>
</dbReference>
<feature type="signal peptide" evidence="4">
    <location>
        <begin position="1"/>
        <end position="18"/>
    </location>
</feature>